<evidence type="ECO:0000259" key="1">
    <source>
        <dbReference type="PROSITE" id="PS50250"/>
    </source>
</evidence>
<gene>
    <name evidence="2" type="ORF">EZS28_018615</name>
</gene>
<dbReference type="Pfam" id="PF01399">
    <property type="entry name" value="PCI"/>
    <property type="match status" value="1"/>
</dbReference>
<name>A0A5J4VTD4_9EUKA</name>
<dbReference type="InterPro" id="IPR000717">
    <property type="entry name" value="PCI_dom"/>
</dbReference>
<proteinExistence type="predicted"/>
<organism evidence="2 3">
    <name type="scientific">Streblomastix strix</name>
    <dbReference type="NCBI Taxonomy" id="222440"/>
    <lineage>
        <taxon>Eukaryota</taxon>
        <taxon>Metamonada</taxon>
        <taxon>Preaxostyla</taxon>
        <taxon>Oxymonadida</taxon>
        <taxon>Streblomastigidae</taxon>
        <taxon>Streblomastix</taxon>
    </lineage>
</organism>
<evidence type="ECO:0000313" key="2">
    <source>
        <dbReference type="EMBL" id="KAA6385858.1"/>
    </source>
</evidence>
<dbReference type="PROSITE" id="PS50250">
    <property type="entry name" value="PCI"/>
    <property type="match status" value="1"/>
</dbReference>
<reference evidence="2 3" key="1">
    <citation type="submission" date="2019-03" db="EMBL/GenBank/DDBJ databases">
        <title>Single cell metagenomics reveals metabolic interactions within the superorganism composed of flagellate Streblomastix strix and complex community of Bacteroidetes bacteria on its surface.</title>
        <authorList>
            <person name="Treitli S.C."/>
            <person name="Kolisko M."/>
            <person name="Husnik F."/>
            <person name="Keeling P."/>
            <person name="Hampl V."/>
        </authorList>
    </citation>
    <scope>NUCLEOTIDE SEQUENCE [LARGE SCALE GENOMIC DNA]</scope>
    <source>
        <strain evidence="2">ST1C</strain>
    </source>
</reference>
<evidence type="ECO:0000313" key="3">
    <source>
        <dbReference type="Proteomes" id="UP000324800"/>
    </source>
</evidence>
<protein>
    <recommendedName>
        <fullName evidence="1">PCI domain-containing protein</fullName>
    </recommendedName>
</protein>
<comment type="caution">
    <text evidence="2">The sequence shown here is derived from an EMBL/GenBank/DDBJ whole genome shotgun (WGS) entry which is preliminary data.</text>
</comment>
<dbReference type="EMBL" id="SNRW01005069">
    <property type="protein sequence ID" value="KAA6385858.1"/>
    <property type="molecule type" value="Genomic_DNA"/>
</dbReference>
<dbReference type="OrthoDB" id="10267031at2759"/>
<dbReference type="Proteomes" id="UP000324800">
    <property type="component" value="Unassembled WGS sequence"/>
</dbReference>
<sequence length="105" mass="11502">MSPDQNAILILQHGPRVSYDQACKLLNLSEEDMEDAVSELIESGKLNARLLQTERTIAILSTIPGDAGAGDDLTLEDWKLLSEKLKAIQQAIRGALQNSERADDL</sequence>
<accession>A0A5J4VTD4</accession>
<feature type="domain" description="PCI" evidence="1">
    <location>
        <begin position="1"/>
        <end position="64"/>
    </location>
</feature>
<dbReference type="AlphaFoldDB" id="A0A5J4VTD4"/>